<feature type="domain" description="Tetrapyrrole biosynthesis uroporphyrinogen III synthase" evidence="1">
    <location>
        <begin position="42"/>
        <end position="217"/>
    </location>
</feature>
<name>A0A9Y2B9G1_9SPHN</name>
<gene>
    <name evidence="2" type="ORF">QQX03_04780</name>
</gene>
<dbReference type="Gene3D" id="3.40.50.10090">
    <property type="match status" value="1"/>
</dbReference>
<dbReference type="CDD" id="cd06578">
    <property type="entry name" value="HemD"/>
    <property type="match status" value="1"/>
</dbReference>
<evidence type="ECO:0000313" key="2">
    <source>
        <dbReference type="EMBL" id="WIW96421.1"/>
    </source>
</evidence>
<dbReference type="InterPro" id="IPR003754">
    <property type="entry name" value="4pyrrol_synth_uPrphyn_synth"/>
</dbReference>
<keyword evidence="3" id="KW-1185">Reference proteome</keyword>
<dbReference type="EMBL" id="CP127221">
    <property type="protein sequence ID" value="WIW96421.1"/>
    <property type="molecule type" value="Genomic_DNA"/>
</dbReference>
<dbReference type="Pfam" id="PF02602">
    <property type="entry name" value="HEM4"/>
    <property type="match status" value="1"/>
</dbReference>
<dbReference type="Proteomes" id="UP001231445">
    <property type="component" value="Chromosome"/>
</dbReference>
<dbReference type="EC" id="4.2.1.75" evidence="2"/>
<evidence type="ECO:0000313" key="3">
    <source>
        <dbReference type="Proteomes" id="UP001231445"/>
    </source>
</evidence>
<dbReference type="AlphaFoldDB" id="A0A9Y2B9G1"/>
<dbReference type="RefSeq" id="WP_285976727.1">
    <property type="nucleotide sequence ID" value="NZ_CP127221.1"/>
</dbReference>
<protein>
    <submittedName>
        <fullName evidence="2">Uroporphyrinogen-III synthase</fullName>
        <ecNumber evidence="2">4.2.1.75</ecNumber>
    </submittedName>
</protein>
<dbReference type="GO" id="GO:0033014">
    <property type="term" value="P:tetrapyrrole biosynthetic process"/>
    <property type="evidence" value="ECO:0007669"/>
    <property type="project" value="InterPro"/>
</dbReference>
<reference evidence="2 3" key="1">
    <citation type="submission" date="2023-06" db="EMBL/GenBank/DDBJ databases">
        <title>Altererythrobacter rubellus NBRC 112769 genome.</title>
        <authorList>
            <person name="Zhang K."/>
        </authorList>
    </citation>
    <scope>NUCLEOTIDE SEQUENCE [LARGE SCALE GENOMIC DNA]</scope>
    <source>
        <strain evidence="2 3">NBRC 112769</strain>
    </source>
</reference>
<keyword evidence="2" id="KW-0456">Lyase</keyword>
<dbReference type="GO" id="GO:0004852">
    <property type="term" value="F:uroporphyrinogen-III synthase activity"/>
    <property type="evidence" value="ECO:0007669"/>
    <property type="project" value="UniProtKB-EC"/>
</dbReference>
<dbReference type="InterPro" id="IPR036108">
    <property type="entry name" value="4pyrrol_syn_uPrphyn_synt_sf"/>
</dbReference>
<proteinExistence type="predicted"/>
<evidence type="ECO:0000259" key="1">
    <source>
        <dbReference type="Pfam" id="PF02602"/>
    </source>
</evidence>
<dbReference type="SUPFAM" id="SSF69618">
    <property type="entry name" value="HemD-like"/>
    <property type="match status" value="1"/>
</dbReference>
<accession>A0A9Y2B9G1</accession>
<sequence>MTKAFAIRPEPGLSKTIAAGAARALPIAGVALFKVIPSGWTLPDLEAFDALLVGSANAFRHGGDKLSALTHLPVLAVGQTTADAARDAGFTVARVGSGGLQQVLDGIGGDFQHLLRLSGEDHVTLSSPADVQITERIVYRIGKVDLPEEVAAQLSKGALVLLHSAEAAQHFVNECNRLGVDRTHVSLCALGPRILEPVGEGWQAARAAASPNENDLLALAIAMCQE</sequence>
<dbReference type="KEGG" id="arue:QQX03_04780"/>
<organism evidence="2 3">
    <name type="scientific">Altererythrobacter rubellus</name>
    <dbReference type="NCBI Taxonomy" id="2173831"/>
    <lineage>
        <taxon>Bacteria</taxon>
        <taxon>Pseudomonadati</taxon>
        <taxon>Pseudomonadota</taxon>
        <taxon>Alphaproteobacteria</taxon>
        <taxon>Sphingomonadales</taxon>
        <taxon>Erythrobacteraceae</taxon>
        <taxon>Altererythrobacter</taxon>
    </lineage>
</organism>